<dbReference type="PANTHER" id="PTHR24171">
    <property type="entry name" value="ANKYRIN REPEAT DOMAIN-CONTAINING PROTEIN 39-RELATED"/>
    <property type="match status" value="1"/>
</dbReference>
<protein>
    <submittedName>
        <fullName evidence="4">Uncharacterized protein</fullName>
    </submittedName>
</protein>
<accession>A0A381R7K5</accession>
<dbReference type="InterPro" id="IPR002110">
    <property type="entry name" value="Ankyrin_rpt"/>
</dbReference>
<keyword evidence="2" id="KW-0040">ANK repeat</keyword>
<feature type="compositionally biased region" description="Acidic residues" evidence="3">
    <location>
        <begin position="252"/>
        <end position="266"/>
    </location>
</feature>
<gene>
    <name evidence="4" type="ORF">METZ01_LOCUS39633</name>
</gene>
<dbReference type="InterPro" id="IPR036770">
    <property type="entry name" value="Ankyrin_rpt-contain_sf"/>
</dbReference>
<dbReference type="SMART" id="SM00248">
    <property type="entry name" value="ANK"/>
    <property type="match status" value="10"/>
</dbReference>
<dbReference type="PROSITE" id="PS50297">
    <property type="entry name" value="ANK_REP_REGION"/>
    <property type="match status" value="7"/>
</dbReference>
<evidence type="ECO:0000256" key="1">
    <source>
        <dbReference type="ARBA" id="ARBA00022737"/>
    </source>
</evidence>
<organism evidence="4">
    <name type="scientific">marine metagenome</name>
    <dbReference type="NCBI Taxonomy" id="408172"/>
    <lineage>
        <taxon>unclassified sequences</taxon>
        <taxon>metagenomes</taxon>
        <taxon>ecological metagenomes</taxon>
    </lineage>
</organism>
<feature type="region of interest" description="Disordered" evidence="3">
    <location>
        <begin position="485"/>
        <end position="576"/>
    </location>
</feature>
<dbReference type="EMBL" id="UINC01001699">
    <property type="protein sequence ID" value="SUZ86779.1"/>
    <property type="molecule type" value="Genomic_DNA"/>
</dbReference>
<dbReference type="AlphaFoldDB" id="A0A381R7K5"/>
<evidence type="ECO:0000256" key="2">
    <source>
        <dbReference type="ARBA" id="ARBA00023043"/>
    </source>
</evidence>
<feature type="region of interest" description="Disordered" evidence="3">
    <location>
        <begin position="243"/>
        <end position="311"/>
    </location>
</feature>
<dbReference type="PRINTS" id="PR01415">
    <property type="entry name" value="ANKYRIN"/>
</dbReference>
<feature type="compositionally biased region" description="Acidic residues" evidence="3">
    <location>
        <begin position="506"/>
        <end position="538"/>
    </location>
</feature>
<feature type="compositionally biased region" description="Acidic residues" evidence="3">
    <location>
        <begin position="552"/>
        <end position="568"/>
    </location>
</feature>
<dbReference type="Pfam" id="PF13637">
    <property type="entry name" value="Ank_4"/>
    <property type="match status" value="1"/>
</dbReference>
<name>A0A381R7K5_9ZZZZ</name>
<keyword evidence="1" id="KW-0677">Repeat</keyword>
<feature type="non-terminal residue" evidence="4">
    <location>
        <position position="1"/>
    </location>
</feature>
<evidence type="ECO:0000313" key="4">
    <source>
        <dbReference type="EMBL" id="SUZ86779.1"/>
    </source>
</evidence>
<reference evidence="4" key="1">
    <citation type="submission" date="2018-05" db="EMBL/GenBank/DDBJ databases">
        <authorList>
            <person name="Lanie J.A."/>
            <person name="Ng W.-L."/>
            <person name="Kazmierczak K.M."/>
            <person name="Andrzejewski T.M."/>
            <person name="Davidsen T.M."/>
            <person name="Wayne K.J."/>
            <person name="Tettelin H."/>
            <person name="Glass J.I."/>
            <person name="Rusch D."/>
            <person name="Podicherti R."/>
            <person name="Tsui H.-C.T."/>
            <person name="Winkler M.E."/>
        </authorList>
    </citation>
    <scope>NUCLEOTIDE SEQUENCE</scope>
</reference>
<evidence type="ECO:0000256" key="3">
    <source>
        <dbReference type="SAM" id="MobiDB-lite"/>
    </source>
</evidence>
<dbReference type="PROSITE" id="PS50088">
    <property type="entry name" value="ANK_REPEAT"/>
    <property type="match status" value="9"/>
</dbReference>
<sequence>VLRNIFGVVALPLLLGGSTGPDTPVADAAQRRDIAVVRQLLRQGADVNAAQGDGMTALHWAVRHGDIELGRTIVYAGGDVHAGTRIGRYTPLHMAARSGDVGFVILLLEANADPNETTINSGATPLHLAAASGDPGVLTALIQAGATVDAKESAWGQTPLIFAAANNRVEAIRVLISSGADPSITSGAVNVVEQSEADRAAEKGLSEFLAEFKEKESGGTDWQPAPSQVQAAILAYREIQRKWPDVPSSDGEKEEEPEEAEGDDELKEVGPGAEDAPDAELASNQPEEVEQSEIPFGPDGTAADENEEERPPSYAQLVGSWGGLTPLLHAVRQGHMEATTALVDGGADINQPSGGDQTQPLLMATINGQFDLALMLLAQGADPNGMSMAGTTPLFATLERQWAPRASYAHPTEHEQQASTYLEVLEALLAAGADPDVRLKTHLWFMEYTFSVLGRAGGANLRGATPFWRAAYALDVDAMRLLTDYGADPNIPTMKPPQRRRRADPTEENTEEENTEVEGEEGQAAEETEEAQEVEGEVEASINPKMANAEGESADTETEEKEAEEEEEKDHSGIPLVPVGGPSVYPIHAASGVGYGQSFAANAHRHVPDNWLAAVKFLIEEAGAEVDIRDVNAYTALHHAASRGDDELVLYLIERGADVAVVSRKGQTTADMANGPQQRTPPYLGTVALLESLGSKNNHKCVSC</sequence>
<dbReference type="Gene3D" id="1.25.40.20">
    <property type="entry name" value="Ankyrin repeat-containing domain"/>
    <property type="match status" value="5"/>
</dbReference>
<dbReference type="SUPFAM" id="SSF48403">
    <property type="entry name" value="Ankyrin repeat"/>
    <property type="match status" value="2"/>
</dbReference>
<proteinExistence type="predicted"/>
<dbReference type="Pfam" id="PF12796">
    <property type="entry name" value="Ank_2"/>
    <property type="match status" value="3"/>
</dbReference>